<accession>A0A4Y2V824</accession>
<comment type="caution">
    <text evidence="1">The sequence shown here is derived from an EMBL/GenBank/DDBJ whole genome shotgun (WGS) entry which is preliminary data.</text>
</comment>
<organism evidence="1 2">
    <name type="scientific">Araneus ventricosus</name>
    <name type="common">Orbweaver spider</name>
    <name type="synonym">Epeira ventricosa</name>
    <dbReference type="NCBI Taxonomy" id="182803"/>
    <lineage>
        <taxon>Eukaryota</taxon>
        <taxon>Metazoa</taxon>
        <taxon>Ecdysozoa</taxon>
        <taxon>Arthropoda</taxon>
        <taxon>Chelicerata</taxon>
        <taxon>Arachnida</taxon>
        <taxon>Araneae</taxon>
        <taxon>Araneomorphae</taxon>
        <taxon>Entelegynae</taxon>
        <taxon>Araneoidea</taxon>
        <taxon>Araneidae</taxon>
        <taxon>Araneus</taxon>
    </lineage>
</organism>
<protein>
    <submittedName>
        <fullName evidence="1">Uncharacterized protein</fullName>
    </submittedName>
</protein>
<evidence type="ECO:0000313" key="2">
    <source>
        <dbReference type="Proteomes" id="UP000499080"/>
    </source>
</evidence>
<evidence type="ECO:0000313" key="1">
    <source>
        <dbReference type="EMBL" id="GBO21429.1"/>
    </source>
</evidence>
<proteinExistence type="predicted"/>
<name>A0A4Y2V824_ARAVE</name>
<gene>
    <name evidence="1" type="ORF">AVEN_252909_1</name>
</gene>
<keyword evidence="2" id="KW-1185">Reference proteome</keyword>
<reference evidence="1 2" key="1">
    <citation type="journal article" date="2019" name="Sci. Rep.">
        <title>Orb-weaving spider Araneus ventricosus genome elucidates the spidroin gene catalogue.</title>
        <authorList>
            <person name="Kono N."/>
            <person name="Nakamura H."/>
            <person name="Ohtoshi R."/>
            <person name="Moran D.A.P."/>
            <person name="Shinohara A."/>
            <person name="Yoshida Y."/>
            <person name="Fujiwara M."/>
            <person name="Mori M."/>
            <person name="Tomita M."/>
            <person name="Arakawa K."/>
        </authorList>
    </citation>
    <scope>NUCLEOTIDE SEQUENCE [LARGE SCALE GENOMIC DNA]</scope>
</reference>
<dbReference type="EMBL" id="BGPR01044619">
    <property type="protein sequence ID" value="GBO21429.1"/>
    <property type="molecule type" value="Genomic_DNA"/>
</dbReference>
<sequence length="195" mass="22727">MLHLCFRQYEYLQRSVFLFEEENISHIHSADSRSARPTAPKEFFVIRLQTRNPPIPKPRINCGFAIRTALQQRYIDVFDNISIYKNIFHHLHGRPSGNRRTTPLHLKAEREAVYVRVTRFGKASHLKDQNFDPKDFEGKVPTVKFHLASFELEDRVSFHHILKTDEHINIYTNGCKIDDRTCCAFCVKGNNVSAA</sequence>
<dbReference type="Proteomes" id="UP000499080">
    <property type="component" value="Unassembled WGS sequence"/>
</dbReference>
<dbReference type="AlphaFoldDB" id="A0A4Y2V824"/>